<dbReference type="AlphaFoldDB" id="A0A540W6W2"/>
<protein>
    <submittedName>
        <fullName evidence="1">Uncharacterized protein</fullName>
    </submittedName>
</protein>
<proteinExistence type="predicted"/>
<accession>A0A540W6W2</accession>
<evidence type="ECO:0000313" key="1">
    <source>
        <dbReference type="EMBL" id="TQF04761.1"/>
    </source>
</evidence>
<dbReference type="EMBL" id="VIGB01000003">
    <property type="protein sequence ID" value="TQF04761.1"/>
    <property type="molecule type" value="Genomic_DNA"/>
</dbReference>
<dbReference type="OrthoDB" id="4166626at2"/>
<organism evidence="1 2">
    <name type="scientific">Kitasatospora acidiphila</name>
    <dbReference type="NCBI Taxonomy" id="2567942"/>
    <lineage>
        <taxon>Bacteria</taxon>
        <taxon>Bacillati</taxon>
        <taxon>Actinomycetota</taxon>
        <taxon>Actinomycetes</taxon>
        <taxon>Kitasatosporales</taxon>
        <taxon>Streptomycetaceae</taxon>
        <taxon>Kitasatospora</taxon>
    </lineage>
</organism>
<dbReference type="Proteomes" id="UP000319103">
    <property type="component" value="Unassembled WGS sequence"/>
</dbReference>
<name>A0A540W6W2_9ACTN</name>
<reference evidence="1 2" key="1">
    <citation type="submission" date="2019-06" db="EMBL/GenBank/DDBJ databases">
        <title>Description of Kitasatospora acidophila sp. nov. isolated from pine grove soil, and reclassification of Streptomyces novaecaesareae to Kitasatospora novaeceasareae comb. nov.</title>
        <authorList>
            <person name="Kim M.J."/>
        </authorList>
    </citation>
    <scope>NUCLEOTIDE SEQUENCE [LARGE SCALE GENOMIC DNA]</scope>
    <source>
        <strain evidence="1 2">MMS16-CNU292</strain>
    </source>
</reference>
<gene>
    <name evidence="1" type="ORF">E6W39_24210</name>
</gene>
<sequence length="165" mass="17842">MTTADAVTRETDWLSASGDGLPSLIASANGPFDNIQAHMARTPGTRLKQIFVLRPKITTARFSNARRIPSYNFHLSIWWPIGSTTTGTPLAEAEQAALDAAIDLLRQRVEGFPFDKTHGGRFMSVAEAPRNTEFTVDLGDPVQGIANGVLTATATYSADDQDYTA</sequence>
<keyword evidence="2" id="KW-1185">Reference proteome</keyword>
<evidence type="ECO:0000313" key="2">
    <source>
        <dbReference type="Proteomes" id="UP000319103"/>
    </source>
</evidence>
<dbReference type="RefSeq" id="WP_141635316.1">
    <property type="nucleotide sequence ID" value="NZ_VIGB01000003.1"/>
</dbReference>
<comment type="caution">
    <text evidence="1">The sequence shown here is derived from an EMBL/GenBank/DDBJ whole genome shotgun (WGS) entry which is preliminary data.</text>
</comment>